<gene>
    <name evidence="12" type="primary">cysE</name>
    <name evidence="12" type="ORF">LFYK43_17620</name>
</gene>
<proteinExistence type="inferred from homology"/>
<keyword evidence="6 11" id="KW-0808">Transferase</keyword>
<keyword evidence="13" id="KW-1185">Reference proteome</keyword>
<dbReference type="PIRSF" id="PIRSF000441">
    <property type="entry name" value="CysE"/>
    <property type="match status" value="1"/>
</dbReference>
<evidence type="ECO:0000313" key="12">
    <source>
        <dbReference type="EMBL" id="GBG95303.1"/>
    </source>
</evidence>
<evidence type="ECO:0000256" key="4">
    <source>
        <dbReference type="ARBA" id="ARBA00018522"/>
    </source>
</evidence>
<dbReference type="RefSeq" id="WP_124977492.1">
    <property type="nucleotide sequence ID" value="NZ_BFFP01000031.1"/>
</dbReference>
<keyword evidence="8" id="KW-0198">Cysteine biosynthesis</keyword>
<evidence type="ECO:0000256" key="9">
    <source>
        <dbReference type="ARBA" id="ARBA00023315"/>
    </source>
</evidence>
<comment type="caution">
    <text evidence="12">The sequence shown here is derived from an EMBL/GenBank/DDBJ whole genome shotgun (WGS) entry which is preliminary data.</text>
</comment>
<comment type="pathway">
    <text evidence="1">Amino-acid biosynthesis; L-cysteine biosynthesis; L-cysteine from L-serine: step 1/2.</text>
</comment>
<dbReference type="InterPro" id="IPR018357">
    <property type="entry name" value="Hexapep_transf_CS"/>
</dbReference>
<sequence>MLQTARSILKRDPAAHSLWEVVLTYPGLHALFWYRIAHWLSKHHHYLLAGLVSRHAANTTGISIAPAAQIGHRVFIDHGIGVVIGATAVIEDDVTILHGVTLGSRYPGQNQRRHPWIKRGAFIGAHAQLLGAITVGEFSKVGAGAVVLDNVAAEATVVGAPARIVPKQKLAKII</sequence>
<dbReference type="AlphaFoldDB" id="A0A401IUS2"/>
<dbReference type="InterPro" id="IPR045304">
    <property type="entry name" value="LbH_SAT"/>
</dbReference>
<dbReference type="GO" id="GO:0009001">
    <property type="term" value="F:serine O-acetyltransferase activity"/>
    <property type="evidence" value="ECO:0007669"/>
    <property type="project" value="UniProtKB-EC"/>
</dbReference>
<dbReference type="PROSITE" id="PS00101">
    <property type="entry name" value="HEXAPEP_TRANSFERASES"/>
    <property type="match status" value="1"/>
</dbReference>
<accession>A0A401IUS2</accession>
<keyword evidence="5" id="KW-0028">Amino-acid biosynthesis</keyword>
<evidence type="ECO:0000256" key="11">
    <source>
        <dbReference type="PIRNR" id="PIRNR000441"/>
    </source>
</evidence>
<name>A0A401IUS2_9LACO</name>
<dbReference type="PANTHER" id="PTHR42811">
    <property type="entry name" value="SERINE ACETYLTRANSFERASE"/>
    <property type="match status" value="1"/>
</dbReference>
<keyword evidence="9 11" id="KW-0012">Acyltransferase</keyword>
<dbReference type="NCBIfam" id="NF041874">
    <property type="entry name" value="EPS_EpsC"/>
    <property type="match status" value="1"/>
</dbReference>
<evidence type="ECO:0000256" key="7">
    <source>
        <dbReference type="ARBA" id="ARBA00022737"/>
    </source>
</evidence>
<dbReference type="InterPro" id="IPR011004">
    <property type="entry name" value="Trimer_LpxA-like_sf"/>
</dbReference>
<dbReference type="UniPathway" id="UPA00136">
    <property type="reaction ID" value="UER00199"/>
</dbReference>
<dbReference type="EC" id="2.3.1.30" evidence="3 11"/>
<dbReference type="Gene3D" id="2.160.10.10">
    <property type="entry name" value="Hexapeptide repeat proteins"/>
    <property type="match status" value="1"/>
</dbReference>
<evidence type="ECO:0000256" key="10">
    <source>
        <dbReference type="ARBA" id="ARBA00049486"/>
    </source>
</evidence>
<evidence type="ECO:0000256" key="2">
    <source>
        <dbReference type="ARBA" id="ARBA00007274"/>
    </source>
</evidence>
<dbReference type="InterPro" id="IPR053376">
    <property type="entry name" value="Serine_acetyltransferase"/>
</dbReference>
<evidence type="ECO:0000256" key="1">
    <source>
        <dbReference type="ARBA" id="ARBA00004876"/>
    </source>
</evidence>
<protein>
    <recommendedName>
        <fullName evidence="4 11">Serine acetyltransferase</fullName>
        <ecNumber evidence="3 11">2.3.1.30</ecNumber>
    </recommendedName>
</protein>
<dbReference type="EMBL" id="BFFP01000031">
    <property type="protein sequence ID" value="GBG95303.1"/>
    <property type="molecule type" value="Genomic_DNA"/>
</dbReference>
<dbReference type="Proteomes" id="UP000286848">
    <property type="component" value="Unassembled WGS sequence"/>
</dbReference>
<evidence type="ECO:0000256" key="5">
    <source>
        <dbReference type="ARBA" id="ARBA00022605"/>
    </source>
</evidence>
<dbReference type="SUPFAM" id="SSF51161">
    <property type="entry name" value="Trimeric LpxA-like enzymes"/>
    <property type="match status" value="1"/>
</dbReference>
<evidence type="ECO:0000256" key="3">
    <source>
        <dbReference type="ARBA" id="ARBA00013266"/>
    </source>
</evidence>
<dbReference type="InterPro" id="IPR042122">
    <property type="entry name" value="Ser_AcTrfase_N_sf"/>
</dbReference>
<dbReference type="GO" id="GO:0006535">
    <property type="term" value="P:cysteine biosynthetic process from serine"/>
    <property type="evidence" value="ECO:0007669"/>
    <property type="project" value="InterPro"/>
</dbReference>
<dbReference type="CDD" id="cd03354">
    <property type="entry name" value="LbH_SAT"/>
    <property type="match status" value="1"/>
</dbReference>
<reference evidence="13" key="1">
    <citation type="journal article" date="2019" name="Int. J. Syst. Evol. Microbiol.">
        <title>Lactobacillus salitolerans sp. nov., a novel lactic acid bacterium isolated from spent mushroom substrates.</title>
        <authorList>
            <person name="Tohno M."/>
            <person name="Tanizawa Y."/>
            <person name="Kojima Y."/>
            <person name="Sakamoto M."/>
            <person name="Nakamura Y."/>
            <person name="Ohkuma M."/>
            <person name="Kobayashi H."/>
        </authorList>
    </citation>
    <scope>NUCLEOTIDE SEQUENCE [LARGE SCALE GENOMIC DNA]</scope>
    <source>
        <strain evidence="13">YK43</strain>
    </source>
</reference>
<evidence type="ECO:0000256" key="8">
    <source>
        <dbReference type="ARBA" id="ARBA00023192"/>
    </source>
</evidence>
<evidence type="ECO:0000313" key="13">
    <source>
        <dbReference type="Proteomes" id="UP000286848"/>
    </source>
</evidence>
<dbReference type="GO" id="GO:0005737">
    <property type="term" value="C:cytoplasm"/>
    <property type="evidence" value="ECO:0007669"/>
    <property type="project" value="InterPro"/>
</dbReference>
<keyword evidence="7" id="KW-0677">Repeat</keyword>
<organism evidence="12 13">
    <name type="scientific">Ligilactobacillus salitolerans</name>
    <dbReference type="NCBI Taxonomy" id="1808352"/>
    <lineage>
        <taxon>Bacteria</taxon>
        <taxon>Bacillati</taxon>
        <taxon>Bacillota</taxon>
        <taxon>Bacilli</taxon>
        <taxon>Lactobacillales</taxon>
        <taxon>Lactobacillaceae</taxon>
        <taxon>Ligilactobacillus</taxon>
    </lineage>
</organism>
<evidence type="ECO:0000256" key="6">
    <source>
        <dbReference type="ARBA" id="ARBA00022679"/>
    </source>
</evidence>
<dbReference type="InterPro" id="IPR005881">
    <property type="entry name" value="Ser_O-AcTrfase"/>
</dbReference>
<dbReference type="OrthoDB" id="9801456at2"/>
<dbReference type="FunFam" id="2.160.10.10:FF:000007">
    <property type="entry name" value="Serine acetyltransferase"/>
    <property type="match status" value="1"/>
</dbReference>
<comment type="similarity">
    <text evidence="2 11">Belongs to the transferase hexapeptide repeat family.</text>
</comment>
<dbReference type="Gene3D" id="1.10.3130.10">
    <property type="entry name" value="serine acetyltransferase, domain 1"/>
    <property type="match status" value="1"/>
</dbReference>
<comment type="catalytic activity">
    <reaction evidence="10 11">
        <text>L-serine + acetyl-CoA = O-acetyl-L-serine + CoA</text>
        <dbReference type="Rhea" id="RHEA:24560"/>
        <dbReference type="ChEBI" id="CHEBI:33384"/>
        <dbReference type="ChEBI" id="CHEBI:57287"/>
        <dbReference type="ChEBI" id="CHEBI:57288"/>
        <dbReference type="ChEBI" id="CHEBI:58340"/>
        <dbReference type="EC" id="2.3.1.30"/>
    </reaction>
</comment>